<name>A0A8S5MWT0_9CAUD</name>
<dbReference type="EMBL" id="BK015008">
    <property type="protein sequence ID" value="DAD86801.1"/>
    <property type="molecule type" value="Genomic_DNA"/>
</dbReference>
<evidence type="ECO:0000256" key="1">
    <source>
        <dbReference type="SAM" id="MobiDB-lite"/>
    </source>
</evidence>
<proteinExistence type="predicted"/>
<feature type="region of interest" description="Disordered" evidence="1">
    <location>
        <begin position="68"/>
        <end position="87"/>
    </location>
</feature>
<dbReference type="InterPro" id="IPR010064">
    <property type="entry name" value="HK97-gp10_tail"/>
</dbReference>
<evidence type="ECO:0000313" key="2">
    <source>
        <dbReference type="EMBL" id="DAD86801.1"/>
    </source>
</evidence>
<protein>
    <recommendedName>
        <fullName evidence="3">Phage protein, HK97 gp10 family</fullName>
    </recommendedName>
</protein>
<sequence length="141" mass="16140">MAKMYVDGIDAIQNALHATEDGIADFVDDLLVDGGKIAKKKIEESITRHHHVRTGELLRSIKITKGKDKDGQKYSEVKATGKRERNSKGTANSYIAYVLNYGRSNYRGTHFWTEAEEQARKEYEELMEKKTEQYLKEKGLN</sequence>
<evidence type="ECO:0008006" key="3">
    <source>
        <dbReference type="Google" id="ProtNLM"/>
    </source>
</evidence>
<organism evidence="2">
    <name type="scientific">Siphoviridae sp. ct91l7</name>
    <dbReference type="NCBI Taxonomy" id="2826173"/>
    <lineage>
        <taxon>Viruses</taxon>
        <taxon>Duplodnaviria</taxon>
        <taxon>Heunggongvirae</taxon>
        <taxon>Uroviricota</taxon>
        <taxon>Caudoviricetes</taxon>
    </lineage>
</organism>
<reference evidence="2" key="1">
    <citation type="journal article" date="2021" name="Proc. Natl. Acad. Sci. U.S.A.">
        <title>A Catalog of Tens of Thousands of Viruses from Human Metagenomes Reveals Hidden Associations with Chronic Diseases.</title>
        <authorList>
            <person name="Tisza M.J."/>
            <person name="Buck C.B."/>
        </authorList>
    </citation>
    <scope>NUCLEOTIDE SEQUENCE</scope>
    <source>
        <strain evidence="2">Ct91l7</strain>
    </source>
</reference>
<dbReference type="Pfam" id="PF04883">
    <property type="entry name" value="HK97-gp10_like"/>
    <property type="match status" value="1"/>
</dbReference>
<accession>A0A8S5MWT0</accession>